<evidence type="ECO:0000313" key="3">
    <source>
        <dbReference type="Proteomes" id="UP001185028"/>
    </source>
</evidence>
<evidence type="ECO:0000259" key="1">
    <source>
        <dbReference type="PROSITE" id="PS50943"/>
    </source>
</evidence>
<dbReference type="Pfam" id="PF01381">
    <property type="entry name" value="HTH_3"/>
    <property type="match status" value="1"/>
</dbReference>
<evidence type="ECO:0000313" key="2">
    <source>
        <dbReference type="EMBL" id="MDR6243436.1"/>
    </source>
</evidence>
<keyword evidence="3" id="KW-1185">Reference proteome</keyword>
<dbReference type="SMART" id="SM00530">
    <property type="entry name" value="HTH_XRE"/>
    <property type="match status" value="1"/>
</dbReference>
<dbReference type="EMBL" id="JAVDQH010000004">
    <property type="protein sequence ID" value="MDR6243436.1"/>
    <property type="molecule type" value="Genomic_DNA"/>
</dbReference>
<dbReference type="Gene3D" id="1.10.260.40">
    <property type="entry name" value="lambda repressor-like DNA-binding domains"/>
    <property type="match status" value="1"/>
</dbReference>
<organism evidence="2 3">
    <name type="scientific">Paenibacillus hunanensis</name>
    <dbReference type="NCBI Taxonomy" id="539262"/>
    <lineage>
        <taxon>Bacteria</taxon>
        <taxon>Bacillati</taxon>
        <taxon>Bacillota</taxon>
        <taxon>Bacilli</taxon>
        <taxon>Bacillales</taxon>
        <taxon>Paenibacillaceae</taxon>
        <taxon>Paenibacillus</taxon>
    </lineage>
</organism>
<dbReference type="SUPFAM" id="SSF47413">
    <property type="entry name" value="lambda repressor-like DNA-binding domains"/>
    <property type="match status" value="1"/>
</dbReference>
<name>A0ABU1IWY3_9BACL</name>
<dbReference type="PROSITE" id="PS50943">
    <property type="entry name" value="HTH_CROC1"/>
    <property type="match status" value="1"/>
</dbReference>
<gene>
    <name evidence="2" type="ORF">JOC58_001323</name>
</gene>
<dbReference type="RefSeq" id="WP_188773628.1">
    <property type="nucleotide sequence ID" value="NZ_BMMB01000001.1"/>
</dbReference>
<dbReference type="InterPro" id="IPR001387">
    <property type="entry name" value="Cro/C1-type_HTH"/>
</dbReference>
<dbReference type="Proteomes" id="UP001185028">
    <property type="component" value="Unassembled WGS sequence"/>
</dbReference>
<accession>A0ABU1IWY3</accession>
<protein>
    <submittedName>
        <fullName evidence="2">Transcriptional regulator with XRE-family HTH domain</fullName>
    </submittedName>
</protein>
<feature type="domain" description="HTH cro/C1-type" evidence="1">
    <location>
        <begin position="9"/>
        <end position="64"/>
    </location>
</feature>
<dbReference type="InterPro" id="IPR010982">
    <property type="entry name" value="Lambda_DNA-bd_dom_sf"/>
</dbReference>
<sequence>MNQFNLHFIQKRRDDLNLTLKEMAEEFGMKNASNYSKYETGFYAFKAKDLPKLAIKLKCDVTNFFS</sequence>
<comment type="caution">
    <text evidence="2">The sequence shown here is derived from an EMBL/GenBank/DDBJ whole genome shotgun (WGS) entry which is preliminary data.</text>
</comment>
<reference evidence="2 3" key="1">
    <citation type="submission" date="2023-07" db="EMBL/GenBank/DDBJ databases">
        <title>Genomic Encyclopedia of Type Strains, Phase IV (KMG-IV): sequencing the most valuable type-strain genomes for metagenomic binning, comparative biology and taxonomic classification.</title>
        <authorList>
            <person name="Goeker M."/>
        </authorList>
    </citation>
    <scope>NUCLEOTIDE SEQUENCE [LARGE SCALE GENOMIC DNA]</scope>
    <source>
        <strain evidence="2 3">DSM 22170</strain>
    </source>
</reference>
<proteinExistence type="predicted"/>
<dbReference type="CDD" id="cd00093">
    <property type="entry name" value="HTH_XRE"/>
    <property type="match status" value="1"/>
</dbReference>